<dbReference type="Proteomes" id="UP000623467">
    <property type="component" value="Unassembled WGS sequence"/>
</dbReference>
<sequence length="492" mass="55579">MESFKDSKLGQVPNELWLDIFRYLPRDTIETISLTSSTFRDVSRPFLFAHFDFHPYAVGKAGAILLPPNIVIDEALERLEFYTSDDIARHVRSCKIIAWQSPLWRKIGAAWSSCKFSVTDSPHTLIAPFFARLDKFTGLQSFHAEEIHFTQSAVASLCRASSLADFRLVRCTFAAGERIDTPSLHLGVSRFSYLHDEFSLKDGIGLWIPLLRLDTIRELELTCNPNIIGESMGSVPLFPLVHTLTITVGGRGGSYNLSVLSHFPAVEVFSTNASPDSPVTVSTVLPVLRQYAGPCETIALFLPRSTLTHLAIPQCSPRVFIEQLNGNQGPSNMLSLRVAFNSEGFDTKAIRYIRSFFPELKELLIGVFHYDRGPDANNIPDPNNIHNMIAMSFIKLGEPFTLPIGLERMMFTWIIKYAVVRSSYRIEVPAFSDVHDALVRRYPALTTVWLDGHNFLFCWRKSLYGHFEGKCVATTRVDAQEMRKGFIRFWSN</sequence>
<dbReference type="InterPro" id="IPR001810">
    <property type="entry name" value="F-box_dom"/>
</dbReference>
<dbReference type="OrthoDB" id="2863717at2759"/>
<proteinExistence type="predicted"/>
<gene>
    <name evidence="2" type="ORF">MSAN_00067200</name>
</gene>
<evidence type="ECO:0000313" key="3">
    <source>
        <dbReference type="Proteomes" id="UP000623467"/>
    </source>
</evidence>
<organism evidence="2 3">
    <name type="scientific">Mycena sanguinolenta</name>
    <dbReference type="NCBI Taxonomy" id="230812"/>
    <lineage>
        <taxon>Eukaryota</taxon>
        <taxon>Fungi</taxon>
        <taxon>Dikarya</taxon>
        <taxon>Basidiomycota</taxon>
        <taxon>Agaricomycotina</taxon>
        <taxon>Agaricomycetes</taxon>
        <taxon>Agaricomycetidae</taxon>
        <taxon>Agaricales</taxon>
        <taxon>Marasmiineae</taxon>
        <taxon>Mycenaceae</taxon>
        <taxon>Mycena</taxon>
    </lineage>
</organism>
<dbReference type="InterPro" id="IPR036047">
    <property type="entry name" value="F-box-like_dom_sf"/>
</dbReference>
<accession>A0A8H7DKA1</accession>
<feature type="domain" description="F-box" evidence="1">
    <location>
        <begin position="12"/>
        <end position="44"/>
    </location>
</feature>
<dbReference type="CDD" id="cd09917">
    <property type="entry name" value="F-box_SF"/>
    <property type="match status" value="1"/>
</dbReference>
<evidence type="ECO:0000313" key="2">
    <source>
        <dbReference type="EMBL" id="KAF7376512.1"/>
    </source>
</evidence>
<dbReference type="AlphaFoldDB" id="A0A8H7DKA1"/>
<dbReference type="Pfam" id="PF00646">
    <property type="entry name" value="F-box"/>
    <property type="match status" value="1"/>
</dbReference>
<comment type="caution">
    <text evidence="2">The sequence shown here is derived from an EMBL/GenBank/DDBJ whole genome shotgun (WGS) entry which is preliminary data.</text>
</comment>
<dbReference type="EMBL" id="JACAZH010000001">
    <property type="protein sequence ID" value="KAF7376512.1"/>
    <property type="molecule type" value="Genomic_DNA"/>
</dbReference>
<name>A0A8H7DKA1_9AGAR</name>
<protein>
    <recommendedName>
        <fullName evidence="1">F-box domain-containing protein</fullName>
    </recommendedName>
</protein>
<evidence type="ECO:0000259" key="1">
    <source>
        <dbReference type="Pfam" id="PF00646"/>
    </source>
</evidence>
<keyword evidence="3" id="KW-1185">Reference proteome</keyword>
<dbReference type="SUPFAM" id="SSF81383">
    <property type="entry name" value="F-box domain"/>
    <property type="match status" value="1"/>
</dbReference>
<reference evidence="2" key="1">
    <citation type="submission" date="2020-05" db="EMBL/GenBank/DDBJ databases">
        <title>Mycena genomes resolve the evolution of fungal bioluminescence.</title>
        <authorList>
            <person name="Tsai I.J."/>
        </authorList>
    </citation>
    <scope>NUCLEOTIDE SEQUENCE</scope>
    <source>
        <strain evidence="2">160909Yilan</strain>
    </source>
</reference>